<comment type="similarity">
    <text evidence="1 9 11">Belongs to the peptidase A8 family.</text>
</comment>
<evidence type="ECO:0000256" key="8">
    <source>
        <dbReference type="ARBA" id="ARBA00023136"/>
    </source>
</evidence>
<evidence type="ECO:0000256" key="6">
    <source>
        <dbReference type="ARBA" id="ARBA00022801"/>
    </source>
</evidence>
<dbReference type="Pfam" id="PF01252">
    <property type="entry name" value="Peptidase_A8"/>
    <property type="match status" value="1"/>
</dbReference>
<evidence type="ECO:0000313" key="12">
    <source>
        <dbReference type="EMBL" id="MBK1727374.1"/>
    </source>
</evidence>
<feature type="transmembrane region" description="Helical" evidence="9">
    <location>
        <begin position="62"/>
        <end position="80"/>
    </location>
</feature>
<dbReference type="PROSITE" id="PS00855">
    <property type="entry name" value="SPASE_II"/>
    <property type="match status" value="1"/>
</dbReference>
<evidence type="ECO:0000256" key="9">
    <source>
        <dbReference type="HAMAP-Rule" id="MF_00161"/>
    </source>
</evidence>
<keyword evidence="13" id="KW-1185">Reference proteome</keyword>
<reference evidence="12 13" key="1">
    <citation type="journal article" date="2020" name="Microorganisms">
        <title>Osmotic Adaptation and Compatible Solute Biosynthesis of Phototrophic Bacteria as Revealed from Genome Analyses.</title>
        <authorList>
            <person name="Imhoff J.F."/>
            <person name="Rahn T."/>
            <person name="Kunzel S."/>
            <person name="Keller A."/>
            <person name="Neulinger S.C."/>
        </authorList>
    </citation>
    <scope>NUCLEOTIDE SEQUENCE [LARGE SCALE GENOMIC DNA]</scope>
    <source>
        <strain evidence="12 13">DSM 15116</strain>
    </source>
</reference>
<name>A0ABS1EBW1_9GAMM</name>
<keyword evidence="2 9" id="KW-1003">Cell membrane</keyword>
<sequence length="154" mass="16565">MLRWLALAAAVALLDQGTKLWAEASLAPHRPVELLPVLSLTLGYNPGAAFSLLGEAGGWQRWFLAAVAVAVGGYLVHWLYRLGDEQPGLAAGLALLLAGAVGNLIDRLRLGAVVDFIHLHYRGFHWPLFNVADIAVTVGAGIVILLMLRRPSRD</sequence>
<feature type="transmembrane region" description="Helical" evidence="9">
    <location>
        <begin position="87"/>
        <end position="105"/>
    </location>
</feature>
<evidence type="ECO:0000313" key="13">
    <source>
        <dbReference type="Proteomes" id="UP000738126"/>
    </source>
</evidence>
<organism evidence="12 13">
    <name type="scientific">Halorhodospira neutriphila</name>
    <dbReference type="NCBI Taxonomy" id="168379"/>
    <lineage>
        <taxon>Bacteria</taxon>
        <taxon>Pseudomonadati</taxon>
        <taxon>Pseudomonadota</taxon>
        <taxon>Gammaproteobacteria</taxon>
        <taxon>Chromatiales</taxon>
        <taxon>Ectothiorhodospiraceae</taxon>
        <taxon>Halorhodospira</taxon>
    </lineage>
</organism>
<dbReference type="EMBL" id="NRSH01000138">
    <property type="protein sequence ID" value="MBK1727374.1"/>
    <property type="molecule type" value="Genomic_DNA"/>
</dbReference>
<dbReference type="HAMAP" id="MF_00161">
    <property type="entry name" value="LspA"/>
    <property type="match status" value="1"/>
</dbReference>
<protein>
    <recommendedName>
        <fullName evidence="9">Lipoprotein signal peptidase</fullName>
        <ecNumber evidence="9">3.4.23.36</ecNumber>
    </recommendedName>
    <alternativeName>
        <fullName evidence="9">Prolipoprotein signal peptidase</fullName>
    </alternativeName>
    <alternativeName>
        <fullName evidence="9">Signal peptidase II</fullName>
        <shortName evidence="9">SPase II</shortName>
    </alternativeName>
</protein>
<evidence type="ECO:0000256" key="4">
    <source>
        <dbReference type="ARBA" id="ARBA00022692"/>
    </source>
</evidence>
<evidence type="ECO:0000256" key="7">
    <source>
        <dbReference type="ARBA" id="ARBA00022989"/>
    </source>
</evidence>
<evidence type="ECO:0000256" key="1">
    <source>
        <dbReference type="ARBA" id="ARBA00006139"/>
    </source>
</evidence>
<dbReference type="PANTHER" id="PTHR33695">
    <property type="entry name" value="LIPOPROTEIN SIGNAL PEPTIDASE"/>
    <property type="match status" value="1"/>
</dbReference>
<dbReference type="Proteomes" id="UP000738126">
    <property type="component" value="Unassembled WGS sequence"/>
</dbReference>
<comment type="subcellular location">
    <subcellularLocation>
        <location evidence="9">Cell membrane</location>
        <topology evidence="9">Multi-pass membrane protein</topology>
    </subcellularLocation>
</comment>
<dbReference type="InterPro" id="IPR001872">
    <property type="entry name" value="Peptidase_A8"/>
</dbReference>
<comment type="caution">
    <text evidence="9">Lacks conserved residue(s) required for the propagation of feature annotation.</text>
</comment>
<proteinExistence type="inferred from homology"/>
<keyword evidence="5 9" id="KW-0064">Aspartyl protease</keyword>
<evidence type="ECO:0000256" key="5">
    <source>
        <dbReference type="ARBA" id="ARBA00022750"/>
    </source>
</evidence>
<keyword evidence="8 9" id="KW-0472">Membrane</keyword>
<feature type="active site" evidence="9">
    <location>
        <position position="115"/>
    </location>
</feature>
<evidence type="ECO:0000256" key="2">
    <source>
        <dbReference type="ARBA" id="ARBA00022475"/>
    </source>
</evidence>
<feature type="transmembrane region" description="Helical" evidence="9">
    <location>
        <begin position="125"/>
        <end position="148"/>
    </location>
</feature>
<keyword evidence="6 9" id="KW-0378">Hydrolase</keyword>
<comment type="function">
    <text evidence="9 10">This protein specifically catalyzes the removal of signal peptides from prolipoproteins.</text>
</comment>
<dbReference type="EC" id="3.4.23.36" evidence="9"/>
<evidence type="ECO:0000256" key="3">
    <source>
        <dbReference type="ARBA" id="ARBA00022670"/>
    </source>
</evidence>
<accession>A0ABS1EBW1</accession>
<gene>
    <name evidence="9 12" type="primary">lspA</name>
    <name evidence="12" type="ORF">CKO13_10160</name>
</gene>
<comment type="catalytic activity">
    <reaction evidence="9 10">
        <text>Release of signal peptides from bacterial membrane prolipoproteins. Hydrolyzes -Xaa-Yaa-Zaa-|-(S,diacylglyceryl)Cys-, in which Xaa is hydrophobic (preferably Leu), and Yaa (Ala or Ser) and Zaa (Gly or Ala) have small, neutral side chains.</text>
        <dbReference type="EC" id="3.4.23.36"/>
    </reaction>
</comment>
<comment type="pathway">
    <text evidence="9">Protein modification; lipoprotein biosynthesis (signal peptide cleavage).</text>
</comment>
<keyword evidence="3 9" id="KW-0645">Protease</keyword>
<dbReference type="PANTHER" id="PTHR33695:SF1">
    <property type="entry name" value="LIPOPROTEIN SIGNAL PEPTIDASE"/>
    <property type="match status" value="1"/>
</dbReference>
<dbReference type="PRINTS" id="PR00781">
    <property type="entry name" value="LIPOSIGPTASE"/>
</dbReference>
<dbReference type="NCBIfam" id="TIGR00077">
    <property type="entry name" value="lspA"/>
    <property type="match status" value="1"/>
</dbReference>
<comment type="caution">
    <text evidence="12">The sequence shown here is derived from an EMBL/GenBank/DDBJ whole genome shotgun (WGS) entry which is preliminary data.</text>
</comment>
<evidence type="ECO:0000256" key="11">
    <source>
        <dbReference type="RuleBase" id="RU004181"/>
    </source>
</evidence>
<feature type="active site" evidence="9">
    <location>
        <position position="133"/>
    </location>
</feature>
<keyword evidence="4 9" id="KW-0812">Transmembrane</keyword>
<evidence type="ECO:0000256" key="10">
    <source>
        <dbReference type="RuleBase" id="RU000594"/>
    </source>
</evidence>
<keyword evidence="7 9" id="KW-1133">Transmembrane helix</keyword>